<feature type="binding site" evidence="7">
    <location>
        <begin position="365"/>
        <end position="372"/>
    </location>
    <ligand>
        <name>ATP</name>
        <dbReference type="ChEBI" id="CHEBI:30616"/>
    </ligand>
</feature>
<dbReference type="FunFam" id="3.40.50.300:FF:000830">
    <property type="entry name" value="Endonuclease MutS2"/>
    <property type="match status" value="1"/>
</dbReference>
<accession>A0A6B1DTI6</accession>
<dbReference type="EC" id="3.1.-.-" evidence="7"/>
<comment type="function">
    <text evidence="7">Endonuclease that is involved in the suppression of homologous recombination and thus may have a key role in the control of bacterial genetic diversity.</text>
</comment>
<keyword evidence="8" id="KW-0175">Coiled coil</keyword>
<dbReference type="GO" id="GO:0016887">
    <property type="term" value="F:ATP hydrolysis activity"/>
    <property type="evidence" value="ECO:0007669"/>
    <property type="project" value="InterPro"/>
</dbReference>
<evidence type="ECO:0000256" key="4">
    <source>
        <dbReference type="ARBA" id="ARBA00022840"/>
    </source>
</evidence>
<keyword evidence="6 7" id="KW-0238">DNA-binding</keyword>
<evidence type="ECO:0000256" key="1">
    <source>
        <dbReference type="ARBA" id="ARBA00022730"/>
    </source>
</evidence>
<dbReference type="Pfam" id="PF01713">
    <property type="entry name" value="Smr"/>
    <property type="match status" value="1"/>
</dbReference>
<dbReference type="GO" id="GO:0006298">
    <property type="term" value="P:mismatch repair"/>
    <property type="evidence" value="ECO:0007669"/>
    <property type="project" value="InterPro"/>
</dbReference>
<dbReference type="EMBL" id="VXPY01000054">
    <property type="protein sequence ID" value="MYD90276.1"/>
    <property type="molecule type" value="Genomic_DNA"/>
</dbReference>
<name>A0A6B1DTI6_9CHLR</name>
<dbReference type="SUPFAM" id="SSF160443">
    <property type="entry name" value="SMR domain-like"/>
    <property type="match status" value="1"/>
</dbReference>
<dbReference type="PROSITE" id="PS50828">
    <property type="entry name" value="SMR"/>
    <property type="match status" value="1"/>
</dbReference>
<dbReference type="GO" id="GO:0019843">
    <property type="term" value="F:rRNA binding"/>
    <property type="evidence" value="ECO:0007669"/>
    <property type="project" value="UniProtKB-UniRule"/>
</dbReference>
<reference evidence="11" key="1">
    <citation type="submission" date="2019-09" db="EMBL/GenBank/DDBJ databases">
        <title>Characterisation of the sponge microbiome using genome-centric metagenomics.</title>
        <authorList>
            <person name="Engelberts J.P."/>
            <person name="Robbins S.J."/>
            <person name="De Goeij J.M."/>
            <person name="Aranda M."/>
            <person name="Bell S.C."/>
            <person name="Webster N.S."/>
        </authorList>
    </citation>
    <scope>NUCLEOTIDE SEQUENCE</scope>
    <source>
        <strain evidence="11">SB0662_bin_9</strain>
    </source>
</reference>
<organism evidence="11">
    <name type="scientific">Caldilineaceae bacterium SB0662_bin_9</name>
    <dbReference type="NCBI Taxonomy" id="2605258"/>
    <lineage>
        <taxon>Bacteria</taxon>
        <taxon>Bacillati</taxon>
        <taxon>Chloroflexota</taxon>
        <taxon>Caldilineae</taxon>
        <taxon>Caldilineales</taxon>
        <taxon>Caldilineaceae</taxon>
    </lineage>
</organism>
<dbReference type="GO" id="GO:0140664">
    <property type="term" value="F:ATP-dependent DNA damage sensor activity"/>
    <property type="evidence" value="ECO:0007669"/>
    <property type="project" value="InterPro"/>
</dbReference>
<evidence type="ECO:0000256" key="8">
    <source>
        <dbReference type="SAM" id="Coils"/>
    </source>
</evidence>
<dbReference type="InterPro" id="IPR036187">
    <property type="entry name" value="DNA_mismatch_repair_MutS_sf"/>
</dbReference>
<dbReference type="SUPFAM" id="SSF48334">
    <property type="entry name" value="DNA repair protein MutS, domain III"/>
    <property type="match status" value="1"/>
</dbReference>
<dbReference type="Gene3D" id="3.40.50.300">
    <property type="entry name" value="P-loop containing nucleotide triphosphate hydrolases"/>
    <property type="match status" value="1"/>
</dbReference>
<dbReference type="Pfam" id="PF00488">
    <property type="entry name" value="MutS_V"/>
    <property type="match status" value="1"/>
</dbReference>
<keyword evidence="2 7" id="KW-0547">Nucleotide-binding</keyword>
<dbReference type="GO" id="GO:0005524">
    <property type="term" value="F:ATP binding"/>
    <property type="evidence" value="ECO:0007669"/>
    <property type="project" value="UniProtKB-UniRule"/>
</dbReference>
<evidence type="ECO:0000256" key="3">
    <source>
        <dbReference type="ARBA" id="ARBA00022801"/>
    </source>
</evidence>
<feature type="coiled-coil region" evidence="8">
    <location>
        <begin position="549"/>
        <end position="576"/>
    </location>
</feature>
<evidence type="ECO:0000256" key="6">
    <source>
        <dbReference type="ARBA" id="ARBA00023125"/>
    </source>
</evidence>
<comment type="caution">
    <text evidence="11">The sequence shown here is derived from an EMBL/GenBank/DDBJ whole genome shotgun (WGS) entry which is preliminary data.</text>
</comment>
<evidence type="ECO:0000256" key="5">
    <source>
        <dbReference type="ARBA" id="ARBA00022884"/>
    </source>
</evidence>
<feature type="region of interest" description="Disordered" evidence="9">
    <location>
        <begin position="622"/>
        <end position="649"/>
    </location>
</feature>
<dbReference type="InterPro" id="IPR007696">
    <property type="entry name" value="DNA_mismatch_repair_MutS_core"/>
</dbReference>
<evidence type="ECO:0000313" key="11">
    <source>
        <dbReference type="EMBL" id="MYD90276.1"/>
    </source>
</evidence>
<keyword evidence="5 7" id="KW-0694">RNA-binding</keyword>
<dbReference type="InterPro" id="IPR045076">
    <property type="entry name" value="MutS"/>
</dbReference>
<dbReference type="PROSITE" id="PS00486">
    <property type="entry name" value="DNA_MISMATCH_REPAIR_2"/>
    <property type="match status" value="1"/>
</dbReference>
<keyword evidence="1 7" id="KW-0699">rRNA-binding</keyword>
<proteinExistence type="inferred from homology"/>
<comment type="function">
    <text evidence="7">Acts as a ribosome collision sensor, splitting the ribosome into its 2 subunits. Detects stalled/collided 70S ribosomes which it binds and splits by an ATP-hydrolysis driven conformational change. Acts upstream of the ribosome quality control system (RQC), a ribosome-associated complex that mediates the extraction of incompletely synthesized nascent chains from stalled ribosomes and their subsequent degradation. Probably generates substrates for RQC.</text>
</comment>
<dbReference type="SUPFAM" id="SSF52540">
    <property type="entry name" value="P-loop containing nucleoside triphosphate hydrolases"/>
    <property type="match status" value="1"/>
</dbReference>
<dbReference type="InterPro" id="IPR000432">
    <property type="entry name" value="DNA_mismatch_repair_MutS_C"/>
</dbReference>
<dbReference type="InterPro" id="IPR027417">
    <property type="entry name" value="P-loop_NTPase"/>
</dbReference>
<dbReference type="NCBIfam" id="TIGR01069">
    <property type="entry name" value="mutS2"/>
    <property type="match status" value="1"/>
</dbReference>
<keyword evidence="7" id="KW-0540">Nuclease</keyword>
<dbReference type="HAMAP" id="MF_00092">
    <property type="entry name" value="MutS2"/>
    <property type="match status" value="1"/>
</dbReference>
<dbReference type="GO" id="GO:0030983">
    <property type="term" value="F:mismatched DNA binding"/>
    <property type="evidence" value="ECO:0007669"/>
    <property type="project" value="InterPro"/>
</dbReference>
<dbReference type="InterPro" id="IPR036063">
    <property type="entry name" value="Smr_dom_sf"/>
</dbReference>
<evidence type="ECO:0000256" key="7">
    <source>
        <dbReference type="HAMAP-Rule" id="MF_00092"/>
    </source>
</evidence>
<protein>
    <recommendedName>
        <fullName evidence="7">Endonuclease MutS2</fullName>
        <ecNumber evidence="7">3.1.-.-</ecNumber>
    </recommendedName>
    <alternativeName>
        <fullName evidence="7">Ribosome-associated protein quality control-upstream factor</fullName>
        <shortName evidence="7">RQC-upstream factor</shortName>
        <shortName evidence="7">RqcU</shortName>
        <ecNumber evidence="7">3.6.4.-</ecNumber>
    </alternativeName>
</protein>
<keyword evidence="3 7" id="KW-0378">Hydrolase</keyword>
<dbReference type="SMART" id="SM00534">
    <property type="entry name" value="MUTSac"/>
    <property type="match status" value="1"/>
</dbReference>
<dbReference type="PANTHER" id="PTHR48466:SF2">
    <property type="entry name" value="OS10G0509000 PROTEIN"/>
    <property type="match status" value="1"/>
</dbReference>
<dbReference type="PIRSF" id="PIRSF005814">
    <property type="entry name" value="MutS_YshD"/>
    <property type="match status" value="1"/>
</dbReference>
<sequence>MNDHTLRLLEFDHVRRQLADLCHYSGGIELARNLQPGRRLASIQGQLDLTCEAYAFLAEQPAPPFGGVTDVAELLSRATRRSILLGAELRDIRILLERTAALQKVFGSQAEEYPGLAELAARLQPCPRLGAAIAEAVDEQGSIQSGASPLLSSLRNRIRIAQGRLSRTLEGVASNSRLAPYLQEAIVTQRQGRYVVPVKAEYRGKVRGIVHDQSASGATVFVEPFQVVEQNNELRVLLAEEEAEIRRILTVLTAQVAEATADIGHNNSVLAELDFTLAKGRHAWDLECTAPELLAPPEFTVPYADQVDGDGPGVPPLGHPGTCIWLRKARHPLLPRDEAVPLDFELGPETTPAGHRPAHVVVITGPNTGGKTVALKTVGLLQLMAQAGLMIPAGSGSRLTILQSVWADIGDEQSIEQNLSTFSSHLTNIVGILEAAAPDSLVILDEIGAGTDPEEGSALALALLDHLRRRSVTTLASTHFSEIKLYAHNTRGVSNAAMEFDVESLRPTYRLTMGLPGKSNALTIARRLGLDQDVVAKAEGHVQADAASANSMLEDIRKARQQAVESRAEAARERDLAELARKELILRLSSVEEDRQAVLAETKAEMEGLLAETRREMSRLRRTARNQMRPDELGKRTGSRSMPSSGTEKDLAALAAKVPAATPVGMRSTPLRVPGQIAVGDTVWVGRLQTTAKVTALLPDGKRAEVHAGGMRFKAKLPELELRSRAQEEEPKPAAVMTTTRTAVRDVATELDIRGARVEAGMETVNQYLHDAWECQLPWVRVIHGKGTGQLRSAIRDLMRRHPHVAGIRSGEAGEGGEGVTVATIGKD</sequence>
<gene>
    <name evidence="7" type="primary">mutS2</name>
    <name evidence="7" type="synonym">rqcU</name>
    <name evidence="11" type="ORF">F4Y08_08050</name>
</gene>
<dbReference type="AlphaFoldDB" id="A0A6B1DTI6"/>
<dbReference type="InterPro" id="IPR005747">
    <property type="entry name" value="MutS2"/>
</dbReference>
<comment type="subunit">
    <text evidence="7">Homodimer. Binds to stalled ribosomes, contacting rRNA.</text>
</comment>
<keyword evidence="7 11" id="KW-0255">Endonuclease</keyword>
<dbReference type="GO" id="GO:0004519">
    <property type="term" value="F:endonuclease activity"/>
    <property type="evidence" value="ECO:0007669"/>
    <property type="project" value="UniProtKB-UniRule"/>
</dbReference>
<dbReference type="GO" id="GO:0043023">
    <property type="term" value="F:ribosomal large subunit binding"/>
    <property type="evidence" value="ECO:0007669"/>
    <property type="project" value="UniProtKB-UniRule"/>
</dbReference>
<keyword evidence="4 7" id="KW-0067">ATP-binding</keyword>
<dbReference type="Gene3D" id="3.30.1370.110">
    <property type="match status" value="1"/>
</dbReference>
<dbReference type="EC" id="3.6.4.-" evidence="7"/>
<dbReference type="InterPro" id="IPR002625">
    <property type="entry name" value="Smr_dom"/>
</dbReference>
<dbReference type="GO" id="GO:0072344">
    <property type="term" value="P:rescue of stalled ribosome"/>
    <property type="evidence" value="ECO:0007669"/>
    <property type="project" value="UniProtKB-UniRule"/>
</dbReference>
<dbReference type="SMART" id="SM00463">
    <property type="entry name" value="SMR"/>
    <property type="match status" value="1"/>
</dbReference>
<feature type="domain" description="Smr" evidence="10">
    <location>
        <begin position="751"/>
        <end position="826"/>
    </location>
</feature>
<dbReference type="GO" id="GO:0045910">
    <property type="term" value="P:negative regulation of DNA recombination"/>
    <property type="evidence" value="ECO:0007669"/>
    <property type="project" value="InterPro"/>
</dbReference>
<evidence type="ECO:0000256" key="2">
    <source>
        <dbReference type="ARBA" id="ARBA00022741"/>
    </source>
</evidence>
<evidence type="ECO:0000259" key="10">
    <source>
        <dbReference type="PROSITE" id="PS50828"/>
    </source>
</evidence>
<evidence type="ECO:0000256" key="9">
    <source>
        <dbReference type="SAM" id="MobiDB-lite"/>
    </source>
</evidence>
<dbReference type="PANTHER" id="PTHR48466">
    <property type="entry name" value="OS10G0509000 PROTEIN-RELATED"/>
    <property type="match status" value="1"/>
</dbReference>
<dbReference type="SMART" id="SM00533">
    <property type="entry name" value="MUTSd"/>
    <property type="match status" value="1"/>
</dbReference>
<comment type="similarity">
    <text evidence="7">Belongs to the DNA mismatch repair MutS family. MutS2 subfamily.</text>
</comment>